<evidence type="ECO:0000256" key="9">
    <source>
        <dbReference type="ARBA" id="ARBA00023065"/>
    </source>
</evidence>
<dbReference type="SUPFAM" id="SSF81324">
    <property type="entry name" value="Voltage-gated potassium channels"/>
    <property type="match status" value="1"/>
</dbReference>
<evidence type="ECO:0000256" key="4">
    <source>
        <dbReference type="ARBA" id="ARBA00022692"/>
    </source>
</evidence>
<keyword evidence="10 13" id="KW-0472">Membrane</keyword>
<evidence type="ECO:0000256" key="12">
    <source>
        <dbReference type="SAM" id="MobiDB-lite"/>
    </source>
</evidence>
<evidence type="ECO:0000259" key="14">
    <source>
        <dbReference type="PROSITE" id="PS50042"/>
    </source>
</evidence>
<dbReference type="GO" id="GO:0005249">
    <property type="term" value="F:voltage-gated potassium channel activity"/>
    <property type="evidence" value="ECO:0007669"/>
    <property type="project" value="InterPro"/>
</dbReference>
<evidence type="ECO:0000256" key="13">
    <source>
        <dbReference type="SAM" id="Phobius"/>
    </source>
</evidence>
<accession>A0A7S1G729</accession>
<dbReference type="InterPro" id="IPR018490">
    <property type="entry name" value="cNMP-bd_dom_sf"/>
</dbReference>
<dbReference type="GO" id="GO:0034702">
    <property type="term" value="C:monoatomic ion channel complex"/>
    <property type="evidence" value="ECO:0007669"/>
    <property type="project" value="UniProtKB-KW"/>
</dbReference>
<keyword evidence="8 13" id="KW-1133">Transmembrane helix</keyword>
<keyword evidence="2" id="KW-0813">Transport</keyword>
<feature type="region of interest" description="Disordered" evidence="12">
    <location>
        <begin position="623"/>
        <end position="674"/>
    </location>
</feature>
<dbReference type="GO" id="GO:0005886">
    <property type="term" value="C:plasma membrane"/>
    <property type="evidence" value="ECO:0007669"/>
    <property type="project" value="TreeGrafter"/>
</dbReference>
<sequence length="737" mass="81179">MAAAVNTPAPGRRVVPMMIDMESKEAPPESAAATAWGSGVAGSGMKSQGVVVRSSRYAVADGSSGDGDGALLDAEAGGEGGEVLASRFMSRKELMDDIQHYTNVSRTTIDPHAQGLVVWDGLLVVCLLYVAIVVPFDIVFLDDDDGLLFWVNRVVDIIFVLDMVVQCFLRDLDSKGRFMMGRGEIAREYLRGWFWIDLVSVLPFEIIGVLLEDGTTSALHIVRVLRLARLFKLLRVLRASRLYARWEATLPVTYGTVGLIKFVLWSAIISHWTACTWRIGPLVSEHSWLVTSNLVGEEPGTVYVTCLYWSVMTVATIGTGDVLPGSQFERVLAIICMIIGGSAYAYIIGSVCSILSNRNRSLMHFRQRMDDLHEFNRELNLPTELRSKLQAFFHHSQASIRQRFFHDLLKEMSPVLRAEVALLSYGKWIRHVSFLRGRSHDEDSSFAAAVALTLRTIVFQGGDPVYRRGDLADELYIVSKGLCVQVQPLVTFRVGDPFGTEAVLRHSRRDTTVTTLTRTMDVLALSKGDLDRILHDGDFHHIRTRIHWATMQVGLRHGMMKLAGAMKQARKMLEDAGFPSSIIDVSDLGPALYDLRGTPRTDEQIATATTSIVTSIIKRLRAQSHRDSSLHSAPAGSHEGSPTHASMDGSGSPMAGVVDSALRPPAVPHRVPTSASLMSGTSLAARLVGGGGARPSVHGRTEEREMLRLILFKIEALQESMYAMDTRVVDIERSLRA</sequence>
<feature type="transmembrane region" description="Helical" evidence="13">
    <location>
        <begin position="190"/>
        <end position="211"/>
    </location>
</feature>
<dbReference type="PROSITE" id="PS50042">
    <property type="entry name" value="CNMP_BINDING_3"/>
    <property type="match status" value="1"/>
</dbReference>
<gene>
    <name evidence="15" type="ORF">BSP0115_LOCUS4708</name>
</gene>
<dbReference type="InterPro" id="IPR050818">
    <property type="entry name" value="KCNH_animal-type"/>
</dbReference>
<keyword evidence="5" id="KW-0631">Potassium channel</keyword>
<dbReference type="Gene3D" id="2.60.120.10">
    <property type="entry name" value="Jelly Rolls"/>
    <property type="match status" value="1"/>
</dbReference>
<feature type="transmembrane region" description="Helical" evidence="13">
    <location>
        <begin position="116"/>
        <end position="141"/>
    </location>
</feature>
<dbReference type="PRINTS" id="PR01463">
    <property type="entry name" value="EAGCHANLFMLY"/>
</dbReference>
<dbReference type="Gene3D" id="1.10.287.630">
    <property type="entry name" value="Helix hairpin bin"/>
    <property type="match status" value="1"/>
</dbReference>
<comment type="subcellular location">
    <subcellularLocation>
        <location evidence="1">Membrane</location>
        <topology evidence="1">Multi-pass membrane protein</topology>
    </subcellularLocation>
</comment>
<keyword evidence="7" id="KW-0630">Potassium</keyword>
<dbReference type="InterPro" id="IPR000595">
    <property type="entry name" value="cNMP-bd_dom"/>
</dbReference>
<dbReference type="AlphaFoldDB" id="A0A7S1G729"/>
<dbReference type="Gene3D" id="1.10.287.70">
    <property type="match status" value="1"/>
</dbReference>
<evidence type="ECO:0000256" key="5">
    <source>
        <dbReference type="ARBA" id="ARBA00022826"/>
    </source>
</evidence>
<organism evidence="15">
    <name type="scientific">Bicosoecida sp. CB-2014</name>
    <dbReference type="NCBI Taxonomy" id="1486930"/>
    <lineage>
        <taxon>Eukaryota</taxon>
        <taxon>Sar</taxon>
        <taxon>Stramenopiles</taxon>
        <taxon>Bigyra</taxon>
        <taxon>Opalozoa</taxon>
        <taxon>Bicosoecida</taxon>
    </lineage>
</organism>
<keyword evidence="9" id="KW-0406">Ion transport</keyword>
<evidence type="ECO:0000313" key="15">
    <source>
        <dbReference type="EMBL" id="CAD8911490.1"/>
    </source>
</evidence>
<dbReference type="Pfam" id="PF00027">
    <property type="entry name" value="cNMP_binding"/>
    <property type="match status" value="1"/>
</dbReference>
<dbReference type="FunFam" id="1.10.287.70:FF:000123">
    <property type="entry name" value="Potassium channel KAT3"/>
    <property type="match status" value="1"/>
</dbReference>
<keyword evidence="11" id="KW-0407">Ion channel</keyword>
<keyword evidence="3" id="KW-0633">Potassium transport</keyword>
<feature type="transmembrane region" description="Helical" evidence="13">
    <location>
        <begin position="147"/>
        <end position="169"/>
    </location>
</feature>
<protein>
    <recommendedName>
        <fullName evidence="14">Cyclic nucleotide-binding domain-containing protein</fullName>
    </recommendedName>
</protein>
<name>A0A7S1G729_9STRA</name>
<dbReference type="InterPro" id="IPR005821">
    <property type="entry name" value="Ion_trans_dom"/>
</dbReference>
<evidence type="ECO:0000256" key="1">
    <source>
        <dbReference type="ARBA" id="ARBA00004141"/>
    </source>
</evidence>
<dbReference type="InterPro" id="IPR014710">
    <property type="entry name" value="RmlC-like_jellyroll"/>
</dbReference>
<evidence type="ECO:0000256" key="10">
    <source>
        <dbReference type="ARBA" id="ARBA00023136"/>
    </source>
</evidence>
<keyword evidence="4 13" id="KW-0812">Transmembrane</keyword>
<feature type="transmembrane region" description="Helical" evidence="13">
    <location>
        <begin position="258"/>
        <end position="280"/>
    </location>
</feature>
<dbReference type="PANTHER" id="PTHR10217">
    <property type="entry name" value="VOLTAGE AND LIGAND GATED POTASSIUM CHANNEL"/>
    <property type="match status" value="1"/>
</dbReference>
<keyword evidence="6" id="KW-0851">Voltage-gated channel</keyword>
<proteinExistence type="predicted"/>
<dbReference type="GO" id="GO:0042391">
    <property type="term" value="P:regulation of membrane potential"/>
    <property type="evidence" value="ECO:0007669"/>
    <property type="project" value="TreeGrafter"/>
</dbReference>
<dbReference type="EMBL" id="HBFS01006931">
    <property type="protein sequence ID" value="CAD8911490.1"/>
    <property type="molecule type" value="Transcribed_RNA"/>
</dbReference>
<dbReference type="PANTHER" id="PTHR10217:SF435">
    <property type="entry name" value="POTASSIUM VOLTAGE-GATED CHANNEL PROTEIN EAG"/>
    <property type="match status" value="1"/>
</dbReference>
<evidence type="ECO:0000256" key="7">
    <source>
        <dbReference type="ARBA" id="ARBA00022958"/>
    </source>
</evidence>
<dbReference type="Pfam" id="PF00520">
    <property type="entry name" value="Ion_trans"/>
    <property type="match status" value="1"/>
</dbReference>
<evidence type="ECO:0000256" key="11">
    <source>
        <dbReference type="ARBA" id="ARBA00023303"/>
    </source>
</evidence>
<reference evidence="15" key="1">
    <citation type="submission" date="2021-01" db="EMBL/GenBank/DDBJ databases">
        <authorList>
            <person name="Corre E."/>
            <person name="Pelletier E."/>
            <person name="Niang G."/>
            <person name="Scheremetjew M."/>
            <person name="Finn R."/>
            <person name="Kale V."/>
            <person name="Holt S."/>
            <person name="Cochrane G."/>
            <person name="Meng A."/>
            <person name="Brown T."/>
            <person name="Cohen L."/>
        </authorList>
    </citation>
    <scope>NUCLEOTIDE SEQUENCE</scope>
    <source>
        <strain evidence="15">Ms1</strain>
    </source>
</reference>
<feature type="transmembrane region" description="Helical" evidence="13">
    <location>
        <begin position="331"/>
        <end position="356"/>
    </location>
</feature>
<evidence type="ECO:0000256" key="3">
    <source>
        <dbReference type="ARBA" id="ARBA00022538"/>
    </source>
</evidence>
<evidence type="ECO:0000256" key="8">
    <source>
        <dbReference type="ARBA" id="ARBA00022989"/>
    </source>
</evidence>
<dbReference type="InterPro" id="IPR003938">
    <property type="entry name" value="K_chnl_volt-dep_EAG/ELK/ERG"/>
</dbReference>
<evidence type="ECO:0000256" key="6">
    <source>
        <dbReference type="ARBA" id="ARBA00022882"/>
    </source>
</evidence>
<dbReference type="SUPFAM" id="SSF51206">
    <property type="entry name" value="cAMP-binding domain-like"/>
    <property type="match status" value="1"/>
</dbReference>
<evidence type="ECO:0000256" key="2">
    <source>
        <dbReference type="ARBA" id="ARBA00022448"/>
    </source>
</evidence>
<feature type="domain" description="Cyclic nucleotide-binding" evidence="14">
    <location>
        <begin position="450"/>
        <end position="534"/>
    </location>
</feature>